<evidence type="ECO:0000313" key="3">
    <source>
        <dbReference type="Proteomes" id="UP000619244"/>
    </source>
</evidence>
<dbReference type="Proteomes" id="UP000619244">
    <property type="component" value="Unassembled WGS sequence"/>
</dbReference>
<keyword evidence="3" id="KW-1185">Reference proteome</keyword>
<accession>A0A918U8Y5</accession>
<reference evidence="2" key="1">
    <citation type="journal article" date="2014" name="Int. J. Syst. Evol. Microbiol.">
        <title>Complete genome sequence of Corynebacterium casei LMG S-19264T (=DSM 44701T), isolated from a smear-ripened cheese.</title>
        <authorList>
            <consortium name="US DOE Joint Genome Institute (JGI-PGF)"/>
            <person name="Walter F."/>
            <person name="Albersmeier A."/>
            <person name="Kalinowski J."/>
            <person name="Ruckert C."/>
        </authorList>
    </citation>
    <scope>NUCLEOTIDE SEQUENCE</scope>
    <source>
        <strain evidence="2">JCM 4790</strain>
    </source>
</reference>
<sequence>MCGARSRRRRTTDVGPRGLTAGEIAGRYDIWVMCPDVPGRWGRRALGRGSRERFRRRVTVRLPAPGTPIGMRRRRRGTRVRERG</sequence>
<feature type="region of interest" description="Disordered" evidence="1">
    <location>
        <begin position="63"/>
        <end position="84"/>
    </location>
</feature>
<gene>
    <name evidence="2" type="ORF">GCM10010358_74400</name>
</gene>
<comment type="caution">
    <text evidence="2">The sequence shown here is derived from an EMBL/GenBank/DDBJ whole genome shotgun (WGS) entry which is preliminary data.</text>
</comment>
<dbReference type="EMBL" id="BMVU01000076">
    <property type="protein sequence ID" value="GGY11091.1"/>
    <property type="molecule type" value="Genomic_DNA"/>
</dbReference>
<evidence type="ECO:0000313" key="2">
    <source>
        <dbReference type="EMBL" id="GGY11091.1"/>
    </source>
</evidence>
<dbReference type="AlphaFoldDB" id="A0A918U8Y5"/>
<protein>
    <submittedName>
        <fullName evidence="2">Uncharacterized protein</fullName>
    </submittedName>
</protein>
<organism evidence="2 3">
    <name type="scientific">Streptomyces minutiscleroticus</name>
    <dbReference type="NCBI Taxonomy" id="68238"/>
    <lineage>
        <taxon>Bacteria</taxon>
        <taxon>Bacillati</taxon>
        <taxon>Actinomycetota</taxon>
        <taxon>Actinomycetes</taxon>
        <taxon>Kitasatosporales</taxon>
        <taxon>Streptomycetaceae</taxon>
        <taxon>Streptomyces</taxon>
    </lineage>
</organism>
<evidence type="ECO:0000256" key="1">
    <source>
        <dbReference type="SAM" id="MobiDB-lite"/>
    </source>
</evidence>
<name>A0A918U8Y5_9ACTN</name>
<proteinExistence type="predicted"/>
<reference evidence="2" key="2">
    <citation type="submission" date="2020-09" db="EMBL/GenBank/DDBJ databases">
        <authorList>
            <person name="Sun Q."/>
            <person name="Ohkuma M."/>
        </authorList>
    </citation>
    <scope>NUCLEOTIDE SEQUENCE</scope>
    <source>
        <strain evidence="2">JCM 4790</strain>
    </source>
</reference>